<organism evidence="2 3">
    <name type="scientific">Ambispora gerdemannii</name>
    <dbReference type="NCBI Taxonomy" id="144530"/>
    <lineage>
        <taxon>Eukaryota</taxon>
        <taxon>Fungi</taxon>
        <taxon>Fungi incertae sedis</taxon>
        <taxon>Mucoromycota</taxon>
        <taxon>Glomeromycotina</taxon>
        <taxon>Glomeromycetes</taxon>
        <taxon>Archaeosporales</taxon>
        <taxon>Ambisporaceae</taxon>
        <taxon>Ambispora</taxon>
    </lineage>
</organism>
<feature type="compositionally biased region" description="Acidic residues" evidence="1">
    <location>
        <begin position="131"/>
        <end position="141"/>
    </location>
</feature>
<evidence type="ECO:0000256" key="1">
    <source>
        <dbReference type="SAM" id="MobiDB-lite"/>
    </source>
</evidence>
<comment type="caution">
    <text evidence="2">The sequence shown here is derived from an EMBL/GenBank/DDBJ whole genome shotgun (WGS) entry which is preliminary data.</text>
</comment>
<dbReference type="OrthoDB" id="2427998at2759"/>
<keyword evidence="3" id="KW-1185">Reference proteome</keyword>
<dbReference type="Proteomes" id="UP000789831">
    <property type="component" value="Unassembled WGS sequence"/>
</dbReference>
<evidence type="ECO:0000313" key="3">
    <source>
        <dbReference type="Proteomes" id="UP000789831"/>
    </source>
</evidence>
<sequence>MPRKKSQYSPRELSANRCGLDLKFPNPTPSEFFRMIHPTHRGSATCKYRNAFKTALNQSQDVGRKTELERMKIGEETIQWDWEQWIEEKKAIKFRQKNHDTNIKIQKKFFSLVEKKENVNVNEIAERKEEDDSEEEAEDNGMEEKAEDSLAIASSGTSNNAPEDEKEGQGNDEENLDRDENANNNANGDYVERVEQDTQDTLDHQKQWILSSGTDVAAVLKQYAQTIPETQKCLNPIYWGILDLTSEHVETKSLFTAADWKEMVDNFNKEVKLSETIAPDIVYHLFDTIVNSGKGNVGEIDRISVESIQREASKLSRDDEDEFIAVKRALLTYAENLADIDLPMSEMTFDNLFTNMLARRFLDKKELKMDVGEICCWASAQRRNEGRSVVLRARIGQRCDFRGTLKNNIDKLEAIIGLRSGGLPTVHRKKIFEDRTDLMVAMRDILYTFFVANPNATDEKLHQTFVLGIQSWGWTQDIYGMDCKGTKICRFGRLRRIKLQNTICTISCLEELYTAISDVKVTLKSICDHTNSVALANAQARRRKKRKDNKDDSVGGYFGTVTGTPTKKKRSDVIGFEL</sequence>
<feature type="compositionally biased region" description="Polar residues" evidence="1">
    <location>
        <begin position="152"/>
        <end position="161"/>
    </location>
</feature>
<proteinExistence type="predicted"/>
<gene>
    <name evidence="2" type="ORF">AGERDE_LOCUS2700</name>
</gene>
<feature type="compositionally biased region" description="Acidic residues" evidence="1">
    <location>
        <begin position="162"/>
        <end position="177"/>
    </location>
</feature>
<dbReference type="AlphaFoldDB" id="A0A9N8Z5F2"/>
<feature type="region of interest" description="Disordered" evidence="1">
    <location>
        <begin position="123"/>
        <end position="189"/>
    </location>
</feature>
<name>A0A9N8Z5F2_9GLOM</name>
<accession>A0A9N8Z5F2</accession>
<dbReference type="EMBL" id="CAJVPL010000234">
    <property type="protein sequence ID" value="CAG8470202.1"/>
    <property type="molecule type" value="Genomic_DNA"/>
</dbReference>
<reference evidence="2" key="1">
    <citation type="submission" date="2021-06" db="EMBL/GenBank/DDBJ databases">
        <authorList>
            <person name="Kallberg Y."/>
            <person name="Tangrot J."/>
            <person name="Rosling A."/>
        </authorList>
    </citation>
    <scope>NUCLEOTIDE SEQUENCE</scope>
    <source>
        <strain evidence="2">MT106</strain>
    </source>
</reference>
<protein>
    <submittedName>
        <fullName evidence="2">13408_t:CDS:1</fullName>
    </submittedName>
</protein>
<evidence type="ECO:0000313" key="2">
    <source>
        <dbReference type="EMBL" id="CAG8470202.1"/>
    </source>
</evidence>